<protein>
    <submittedName>
        <fullName evidence="2">Uncharacterized protein</fullName>
    </submittedName>
</protein>
<evidence type="ECO:0000256" key="1">
    <source>
        <dbReference type="SAM" id="MobiDB-lite"/>
    </source>
</evidence>
<evidence type="ECO:0000313" key="3">
    <source>
        <dbReference type="Proteomes" id="UP000063063"/>
    </source>
</evidence>
<dbReference type="SUPFAM" id="SSF48371">
    <property type="entry name" value="ARM repeat"/>
    <property type="match status" value="1"/>
</dbReference>
<dbReference type="PANTHER" id="PTHR37743">
    <property type="entry name" value="ARM REPEAT SUPERFAMILY PROTEIN"/>
    <property type="match status" value="1"/>
</dbReference>
<dbReference type="RefSeq" id="XP_010698387.1">
    <property type="nucleotide sequence ID" value="XM_010700085.1"/>
</dbReference>
<gene>
    <name evidence="2" type="ORF">LPMP_201860</name>
</gene>
<sequence length="1543" mass="166599">MTTASLLLTPSALQERDAPAVSHLTSSPLLVDVVPFEASLQRLLYEKVSTEEQLCSYSVQQAYRGLLYGVRAAKLSLAGVGTHGTNHDFALVSSNNGALHRGTILGAAMGTDAFVLRGWQAVLYRMALVATRSAADLECVIFLSTHILCDKATAYGQGNERPCCTHEWTEALLQGLPLGCDAKGGSEHKELDDRFARLVQANRRYQLGFLLILSNTLRMLATGHTEGQRLCTEHTVLLRGIAEEMLPAVAHYVEESMRESAMHAAKRASADGAASLPTRLAVEMNHLIVHCMHWLTTDVLSAHMDAEADSAMDGKGVALQSKRKKKRPLVLDRDQPACLWGCVTLLRNALRRSLRWLAEEFDNRGSRTASCPATALLSAVSQQLEQVFADAVKHQELLQNALLNATREFGGVTSANTRSLTEMMWAHTLQMNLLARNLTGVWVAVHGGLGLSTASLDLVLPAYKDVLMLIASTLLRVPALDDARESEWTTFMATDAALSACFALVAAAPTTTLQAELWATDSNVTQQVHGLLVQRALRFRNERVLRLASLLSRAVLEAAVRDGALAGFAADSSEQLLELLESEDDAASRCVGELLCVSILEHPYRLIPALFRMLQHGSAVTRRHVLEVLCNLPDLISETPSTEQDATEVHPLCFSALDTVVRCSGDHAKSVGARRRNVLRLLAENLLLQLQDEELCVRLLSSSLFAKVHPEDVLFPLLNLCMQQDATGRKQSAALSALTSIITAHTDTVETYLLLLQCGYQCHAAAIDDVSSGVIAFGKEKVGTENGGSEQSPTEMRRPTPQTPGDILSQALLYSVDCDAGETQDLFLTSASRTTTADKIDVAPCDAHGGTQRRKTAQLQTALLTLTDRWVQAAARSWTYVRHSLPLLQYLKHQANCTATDGADHGSDSDAPAVERLQWTTKYTLRLTATLTGLVDGGLSATGQDRLHLVHLRAIWDTFFARASATEGPPGDEWSCIIDGTGGVHSRDAESLPCLHAALLPLLSLRSCAPSTFAVADATFVEDAVASPEEGGDDDDGANVVRRLWCVLWRGATNGSTSGATFLATHPEIQRVVLEVLCRFPASLFFHAWSQWITAQAKYVAAANASISPDDELSTPRLFAYRVYLFGVSSYLAAASVQAAPRQSDLSVSTVGTLSTEHGGCQASDLQVVLGHCATLERLVNVTLPRWLMEEEENISVAFSSAQQVDSVGVAGGVVPRKGILQGSSEKAEAMRQRLCVAAVDAAAVIGVTRLIQPDVFTTSSSPPTPGDGSVSTLHILCTRLLEAPLRGLAKVYREPENCKTSKELPRHDGVVSEADWPLQLTRFQLGLRIHQRMLHAISLHPADAKGLLLCWFRGFLRPFVEVSNAACRSVVGRELHECSAAVDACSVIFQAVLLSCKINDATSPALTNSVEDKSTSSSPLLLRLAWEEREALVSFSLGCVRFTASAAVQTVGVRLLSAILVAAPELFLSMEALSTQTRTSTPPIGICPSAFPWGASADAQWPLSSAASALQSIALMHADRPTRVLADEVLRMLEKAATASST</sequence>
<keyword evidence="3" id="KW-1185">Reference proteome</keyword>
<dbReference type="PANTHER" id="PTHR37743:SF1">
    <property type="entry name" value="ARM REPEAT SUPERFAMILY PROTEIN"/>
    <property type="match status" value="1"/>
</dbReference>
<name>A0A088RPG6_LEIPA</name>
<feature type="region of interest" description="Disordered" evidence="1">
    <location>
        <begin position="782"/>
        <end position="804"/>
    </location>
</feature>
<dbReference type="VEuPathDB" id="TriTrypDB:LPMP_201860"/>
<dbReference type="GeneID" id="22574395"/>
<reference evidence="2 3" key="1">
    <citation type="journal article" date="2015" name="Sci. Rep.">
        <title>The genome of Leishmania panamensis: insights into genomics of the L. (Viannia) subgenus.</title>
        <authorList>
            <person name="Llanes A."/>
            <person name="Restrepo C.M."/>
            <person name="Vecchio G.D."/>
            <person name="Anguizola F.J."/>
            <person name="Lleonart R."/>
        </authorList>
    </citation>
    <scope>NUCLEOTIDE SEQUENCE [LARGE SCALE GENOMIC DNA]</scope>
    <source>
        <strain evidence="2 3">MHOM/PA/94/PSC-1</strain>
    </source>
</reference>
<dbReference type="KEGG" id="lpan:LPMP_201860"/>
<dbReference type="EMBL" id="CP009389">
    <property type="protein sequence ID" value="AIN97680.1"/>
    <property type="molecule type" value="Genomic_DNA"/>
</dbReference>
<dbReference type="OrthoDB" id="79603at2759"/>
<dbReference type="eggNOG" id="ENOG502QW58">
    <property type="taxonomic scope" value="Eukaryota"/>
</dbReference>
<proteinExistence type="predicted"/>
<dbReference type="VEuPathDB" id="TriTrypDB:LPAL13_200024000"/>
<dbReference type="Proteomes" id="UP000063063">
    <property type="component" value="Chromosome 20"/>
</dbReference>
<evidence type="ECO:0000313" key="2">
    <source>
        <dbReference type="EMBL" id="AIN97680.1"/>
    </source>
</evidence>
<organism evidence="2 3">
    <name type="scientific">Leishmania panamensis</name>
    <dbReference type="NCBI Taxonomy" id="5679"/>
    <lineage>
        <taxon>Eukaryota</taxon>
        <taxon>Discoba</taxon>
        <taxon>Euglenozoa</taxon>
        <taxon>Kinetoplastea</taxon>
        <taxon>Metakinetoplastina</taxon>
        <taxon>Trypanosomatida</taxon>
        <taxon>Trypanosomatidae</taxon>
        <taxon>Leishmaniinae</taxon>
        <taxon>Leishmania</taxon>
        <taxon>Leishmania guyanensis species complex</taxon>
    </lineage>
</organism>
<dbReference type="InterPro" id="IPR016024">
    <property type="entry name" value="ARM-type_fold"/>
</dbReference>
<accession>A0A088RPG6</accession>